<proteinExistence type="predicted"/>
<accession>A0AAV4WKX1</accession>
<name>A0AAV4WKX1_9ARAC</name>
<dbReference type="EMBL" id="BPLQ01014799">
    <property type="protein sequence ID" value="GIY83282.1"/>
    <property type="molecule type" value="Genomic_DNA"/>
</dbReference>
<evidence type="ECO:0000313" key="1">
    <source>
        <dbReference type="EMBL" id="GIY83282.1"/>
    </source>
</evidence>
<comment type="caution">
    <text evidence="1">The sequence shown here is derived from an EMBL/GenBank/DDBJ whole genome shotgun (WGS) entry which is preliminary data.</text>
</comment>
<sequence>MPSCCPHCSIARKQFVDPRKEPRGFRMVVGNKISVEEVVKKRSDFMGQHSETPVHGNYKIKVCTQYGKQEPFKCQCRLQSVKINRGKNIYVTAGILKRLHGRYEDISV</sequence>
<gene>
    <name evidence="1" type="ORF">CDAR_227741</name>
</gene>
<protein>
    <submittedName>
        <fullName evidence="1">Uncharacterized protein</fullName>
    </submittedName>
</protein>
<organism evidence="1 2">
    <name type="scientific">Caerostris darwini</name>
    <dbReference type="NCBI Taxonomy" id="1538125"/>
    <lineage>
        <taxon>Eukaryota</taxon>
        <taxon>Metazoa</taxon>
        <taxon>Ecdysozoa</taxon>
        <taxon>Arthropoda</taxon>
        <taxon>Chelicerata</taxon>
        <taxon>Arachnida</taxon>
        <taxon>Araneae</taxon>
        <taxon>Araneomorphae</taxon>
        <taxon>Entelegynae</taxon>
        <taxon>Araneoidea</taxon>
        <taxon>Araneidae</taxon>
        <taxon>Caerostris</taxon>
    </lineage>
</organism>
<evidence type="ECO:0000313" key="2">
    <source>
        <dbReference type="Proteomes" id="UP001054837"/>
    </source>
</evidence>
<dbReference type="Proteomes" id="UP001054837">
    <property type="component" value="Unassembled WGS sequence"/>
</dbReference>
<keyword evidence="2" id="KW-1185">Reference proteome</keyword>
<reference evidence="1 2" key="1">
    <citation type="submission" date="2021-06" db="EMBL/GenBank/DDBJ databases">
        <title>Caerostris darwini draft genome.</title>
        <authorList>
            <person name="Kono N."/>
            <person name="Arakawa K."/>
        </authorList>
    </citation>
    <scope>NUCLEOTIDE SEQUENCE [LARGE SCALE GENOMIC DNA]</scope>
</reference>
<dbReference type="AlphaFoldDB" id="A0AAV4WKX1"/>